<evidence type="ECO:0000256" key="1">
    <source>
        <dbReference type="SAM" id="MobiDB-lite"/>
    </source>
</evidence>
<dbReference type="Pfam" id="PF11154">
    <property type="entry name" value="DUF2934"/>
    <property type="match status" value="1"/>
</dbReference>
<gene>
    <name evidence="2" type="ORF">QO002_004465</name>
</gene>
<keyword evidence="3" id="KW-1185">Reference proteome</keyword>
<feature type="region of interest" description="Disordered" evidence="1">
    <location>
        <begin position="18"/>
        <end position="67"/>
    </location>
</feature>
<protein>
    <recommendedName>
        <fullName evidence="4">DUF2934 domain-containing protein</fullName>
    </recommendedName>
</protein>
<dbReference type="Proteomes" id="UP001230207">
    <property type="component" value="Unassembled WGS sequence"/>
</dbReference>
<evidence type="ECO:0000313" key="2">
    <source>
        <dbReference type="EMBL" id="MDQ0322259.1"/>
    </source>
</evidence>
<evidence type="ECO:0008006" key="4">
    <source>
        <dbReference type="Google" id="ProtNLM"/>
    </source>
</evidence>
<dbReference type="RefSeq" id="WP_307233817.1">
    <property type="nucleotide sequence ID" value="NZ_JAUSVF010000002.1"/>
</dbReference>
<sequence length="67" mass="7640">MENDWNKWLHERAYALWEDDGRPDGKNTEHWSRAEQEIKQNSAPAGDVSKDDIPGTDIRDGDGMVAN</sequence>
<comment type="caution">
    <text evidence="2">The sequence shown here is derived from an EMBL/GenBank/DDBJ whole genome shotgun (WGS) entry which is preliminary data.</text>
</comment>
<reference evidence="2 3" key="1">
    <citation type="submission" date="2023-07" db="EMBL/GenBank/DDBJ databases">
        <title>Genomic Encyclopedia of Type Strains, Phase IV (KMG-IV): sequencing the most valuable type-strain genomes for metagenomic binning, comparative biology and taxonomic classification.</title>
        <authorList>
            <person name="Goeker M."/>
        </authorList>
    </citation>
    <scope>NUCLEOTIDE SEQUENCE [LARGE SCALE GENOMIC DNA]</scope>
    <source>
        <strain evidence="2 3">DSM 1112</strain>
    </source>
</reference>
<feature type="compositionally biased region" description="Basic and acidic residues" evidence="1">
    <location>
        <begin position="48"/>
        <end position="67"/>
    </location>
</feature>
<name>A0ABU0BVJ4_9HYPH</name>
<dbReference type="EMBL" id="JAUSVF010000002">
    <property type="protein sequence ID" value="MDQ0322259.1"/>
    <property type="molecule type" value="Genomic_DNA"/>
</dbReference>
<proteinExistence type="predicted"/>
<accession>A0ABU0BVJ4</accession>
<feature type="compositionally biased region" description="Basic and acidic residues" evidence="1">
    <location>
        <begin position="18"/>
        <end position="38"/>
    </location>
</feature>
<dbReference type="InterPro" id="IPR021327">
    <property type="entry name" value="DUF2934"/>
</dbReference>
<organism evidence="2 3">
    <name type="scientific">Pararhizobium capsulatum DSM 1112</name>
    <dbReference type="NCBI Taxonomy" id="1121113"/>
    <lineage>
        <taxon>Bacteria</taxon>
        <taxon>Pseudomonadati</taxon>
        <taxon>Pseudomonadota</taxon>
        <taxon>Alphaproteobacteria</taxon>
        <taxon>Hyphomicrobiales</taxon>
        <taxon>Rhizobiaceae</taxon>
        <taxon>Rhizobium/Agrobacterium group</taxon>
        <taxon>Pararhizobium</taxon>
    </lineage>
</organism>
<evidence type="ECO:0000313" key="3">
    <source>
        <dbReference type="Proteomes" id="UP001230207"/>
    </source>
</evidence>